<dbReference type="Pfam" id="PF17779">
    <property type="entry name" value="WHD_NOD2"/>
    <property type="match status" value="1"/>
</dbReference>
<dbReference type="InterPro" id="IPR041267">
    <property type="entry name" value="NLRP_HD2"/>
</dbReference>
<evidence type="ECO:0000256" key="2">
    <source>
        <dbReference type="ARBA" id="ARBA00022490"/>
    </source>
</evidence>
<dbReference type="Pfam" id="PF13516">
    <property type="entry name" value="LRR_6"/>
    <property type="match status" value="5"/>
</dbReference>
<dbReference type="Proteomes" id="UP001501920">
    <property type="component" value="Chromosome 9"/>
</dbReference>
<dbReference type="SUPFAM" id="SSF56672">
    <property type="entry name" value="DNA/RNA polymerases"/>
    <property type="match status" value="1"/>
</dbReference>
<protein>
    <recommendedName>
        <fullName evidence="11">Reverse transcriptase domain-containing protein</fullName>
    </recommendedName>
</protein>
<dbReference type="PROSITE" id="PS50837">
    <property type="entry name" value="NACHT"/>
    <property type="match status" value="1"/>
</dbReference>
<dbReference type="InterPro" id="IPR006553">
    <property type="entry name" value="Leu-rich_rpt_Cys-con_subtyp"/>
</dbReference>
<dbReference type="Ensembl" id="ENSPNAT00000059055.1">
    <property type="protein sequence ID" value="ENSPNAP00000043271.1"/>
    <property type="gene ID" value="ENSPNAG00000031339.1"/>
</dbReference>
<dbReference type="Pfam" id="PF14484">
    <property type="entry name" value="FISNA"/>
    <property type="match status" value="1"/>
</dbReference>
<proteinExistence type="predicted"/>
<keyword evidence="6" id="KW-0067">ATP-binding</keyword>
<dbReference type="SMART" id="SM00367">
    <property type="entry name" value="LRR_CC"/>
    <property type="match status" value="6"/>
</dbReference>
<comment type="subcellular location">
    <subcellularLocation>
        <location evidence="1">Cytoplasm</location>
    </subcellularLocation>
</comment>
<dbReference type="PANTHER" id="PTHR24106">
    <property type="entry name" value="NACHT, LRR AND CARD DOMAINS-CONTAINING"/>
    <property type="match status" value="1"/>
</dbReference>
<dbReference type="InterPro" id="IPR007111">
    <property type="entry name" value="NACHT_NTPase"/>
</dbReference>
<dbReference type="GO" id="GO:0008168">
    <property type="term" value="F:methyltransferase activity"/>
    <property type="evidence" value="ECO:0007669"/>
    <property type="project" value="InterPro"/>
</dbReference>
<dbReference type="InterPro" id="IPR029495">
    <property type="entry name" value="NACHT-assoc"/>
</dbReference>
<dbReference type="SMART" id="SM00368">
    <property type="entry name" value="LRR_RI"/>
    <property type="match status" value="11"/>
</dbReference>
<feature type="domain" description="NACHT" evidence="7">
    <location>
        <begin position="161"/>
        <end position="295"/>
    </location>
</feature>
<evidence type="ECO:0008006" key="11">
    <source>
        <dbReference type="Google" id="ProtNLM"/>
    </source>
</evidence>
<dbReference type="CDD" id="cd00116">
    <property type="entry name" value="LRR_RI"/>
    <property type="match status" value="1"/>
</dbReference>
<dbReference type="Pfam" id="PF05729">
    <property type="entry name" value="NACHT"/>
    <property type="match status" value="1"/>
</dbReference>
<dbReference type="FunFam" id="3.80.10.10:FF:000100">
    <property type="entry name" value="Si:dkey-11n14.1"/>
    <property type="match status" value="1"/>
</dbReference>
<dbReference type="SMART" id="SM01288">
    <property type="entry name" value="FISNA"/>
    <property type="match status" value="1"/>
</dbReference>
<dbReference type="InterPro" id="IPR041075">
    <property type="entry name" value="NOD1/2_WH"/>
</dbReference>
<evidence type="ECO:0000256" key="5">
    <source>
        <dbReference type="ARBA" id="ARBA00022741"/>
    </source>
</evidence>
<name>A0AAR2J0A2_PYGNA</name>
<evidence type="ECO:0000256" key="6">
    <source>
        <dbReference type="ARBA" id="ARBA00022840"/>
    </source>
</evidence>
<dbReference type="InterPro" id="IPR015095">
    <property type="entry name" value="AlkB_hom8_N"/>
</dbReference>
<dbReference type="GO" id="GO:0016706">
    <property type="term" value="F:2-oxoglutarate-dependent dioxygenase activity"/>
    <property type="evidence" value="ECO:0007669"/>
    <property type="project" value="InterPro"/>
</dbReference>
<dbReference type="InterPro" id="IPR027417">
    <property type="entry name" value="P-loop_NTPase"/>
</dbReference>
<dbReference type="GO" id="GO:0005737">
    <property type="term" value="C:cytoplasm"/>
    <property type="evidence" value="ECO:0007669"/>
    <property type="project" value="UniProtKB-SubCell"/>
</dbReference>
<dbReference type="Gene3D" id="3.40.50.300">
    <property type="entry name" value="P-loop containing nucleotide triphosphate hydrolases"/>
    <property type="match status" value="1"/>
</dbReference>
<evidence type="ECO:0000259" key="7">
    <source>
        <dbReference type="PROSITE" id="PS50837"/>
    </source>
</evidence>
<dbReference type="Pfam" id="PF09004">
    <property type="entry name" value="ALKBH8_N"/>
    <property type="match status" value="1"/>
</dbReference>
<evidence type="ECO:0000256" key="4">
    <source>
        <dbReference type="ARBA" id="ARBA00022737"/>
    </source>
</evidence>
<dbReference type="InterPro" id="IPR001611">
    <property type="entry name" value="Leu-rich_rpt"/>
</dbReference>
<organism evidence="9 10">
    <name type="scientific">Pygocentrus nattereri</name>
    <name type="common">Red-bellied piranha</name>
    <dbReference type="NCBI Taxonomy" id="42514"/>
    <lineage>
        <taxon>Eukaryota</taxon>
        <taxon>Metazoa</taxon>
        <taxon>Chordata</taxon>
        <taxon>Craniata</taxon>
        <taxon>Vertebrata</taxon>
        <taxon>Euteleostomi</taxon>
        <taxon>Actinopterygii</taxon>
        <taxon>Neopterygii</taxon>
        <taxon>Teleostei</taxon>
        <taxon>Ostariophysi</taxon>
        <taxon>Characiformes</taxon>
        <taxon>Characoidei</taxon>
        <taxon>Pygocentrus</taxon>
    </lineage>
</organism>
<evidence type="ECO:0000313" key="10">
    <source>
        <dbReference type="Proteomes" id="UP001501920"/>
    </source>
</evidence>
<dbReference type="InterPro" id="IPR032675">
    <property type="entry name" value="LRR_dom_sf"/>
</dbReference>
<reference evidence="9 10" key="1">
    <citation type="submission" date="2020-10" db="EMBL/GenBank/DDBJ databases">
        <title>Pygocentrus nattereri (red-bellied piranha) genome, fPygNat1, primary haplotype.</title>
        <authorList>
            <person name="Myers G."/>
            <person name="Meyer A."/>
            <person name="Karagic N."/>
            <person name="Pippel M."/>
            <person name="Winkler S."/>
            <person name="Tracey A."/>
            <person name="Wood J."/>
            <person name="Formenti G."/>
            <person name="Howe K."/>
            <person name="Fedrigo O."/>
            <person name="Jarvis E.D."/>
        </authorList>
    </citation>
    <scope>NUCLEOTIDE SEQUENCE [LARGE SCALE GENOMIC DNA]</scope>
</reference>
<dbReference type="SUPFAM" id="SSF52540">
    <property type="entry name" value="P-loop containing nucleoside triphosphate hydrolases"/>
    <property type="match status" value="1"/>
</dbReference>
<dbReference type="InterPro" id="IPR043502">
    <property type="entry name" value="DNA/RNA_pol_sf"/>
</dbReference>
<keyword evidence="10" id="KW-1185">Reference proteome</keyword>
<accession>A0AAR2J0A2</accession>
<keyword evidence="5" id="KW-0547">Nucleotide-binding</keyword>
<evidence type="ECO:0000256" key="3">
    <source>
        <dbReference type="ARBA" id="ARBA00022614"/>
    </source>
</evidence>
<dbReference type="Pfam" id="PF17776">
    <property type="entry name" value="NLRC4_HD2"/>
    <property type="match status" value="1"/>
</dbReference>
<reference evidence="9" key="3">
    <citation type="submission" date="2025-09" db="UniProtKB">
        <authorList>
            <consortium name="Ensembl"/>
        </authorList>
    </citation>
    <scope>IDENTIFICATION</scope>
</reference>
<keyword evidence="4" id="KW-0677">Repeat</keyword>
<feature type="domain" description="Reverse transcriptase" evidence="8">
    <location>
        <begin position="1009"/>
        <end position="1275"/>
    </location>
</feature>
<sequence>MEVQTPDHGAPVQTNITAQTGGTACAPVFDGSTIQSLTVINNIYGAQKSSTPSNSTGQDGDTPGDQAITEENLTVYKQKHKDQLRNKLKTISEGISKQGISTLLNEIYTELYITEGGSGEVNNEHEVRQIETSPRRRTTQETAIKCNDIFKPLLGQDKHIRTVLTRGIAGIGKTVSVQKFILDWAEGEANQDIAFIFPLPFRELNLMKGKKLSLMELLHCFFRQTKDFQSIESDDYKVLLVFDGLDECRLPLDFENNESLFDVTDKDSVDVLLTNLIKGNLFPSALLWITSRPAAANQIPSECVDQVTEVRGFSDPQKEEYFRKRIRNQNIAEKIIEHMKSSRSLYIMCHIPVFCWISATVLERMLSEAVIEKIPKTVTQMFTKFLIFQIKHKSQKYQGKCDIDTHMTKESILGLGKLAFQQLEEGNLIFYEDDLKECGIDVKEVSVYSGVCTQIFREEFGLELGKAFSFVHLSVQEFLAALFAFLCFVLNNTNVLMQTTGFFSAFKKSKMSDVLKCAVDKALQSDNGHLDLFLRFILGLSLESNHTLLRGILPLTGSITYSKEEIVEYIKKKIRENPSPESTINLFHCLNELNDHSLMKEVQTFLNRGGGNSLHASKLSPAQWSAVAYVLLNSEEELDEFDLSKYDPSEECLLRLLPVVKASQKVVTRGCNLTEKSCAVLATAFSSNSSCLRELDLSDNELQDSGVMELCAGLENHNCKLEKLVLHKCSITNKGYAAILSALKSNPSHLRELNLNNNDPGETAVKLLSNQLEDPHCKLEKLQLSHCNITKDGCAALLKALKLNPSSHLRELNLSYNQPGDSGLKELCAVDCKLKKLQLCCCNLTDRACVVLASFMSSESSCLIELILNENNLQNSGAELLSSGLENPHCRLETLGLFNCSITEDGCIALVKALKSNHSHLRELNLSGNKPGDSAVKELSDRMKDPHCKLEKLQLCDCSLTEESCAALASVLSSESSHLKELNLSYNKVQDSGVKLLSPGLEKPHCKLETLSQSIVPTCYKRTVIVPIPKKSPPTSLNDYRPVALTPIIMKCFERVVLAHIQDSIPDTLDPLQYAYRHNRSTSDAVAAALHYSLSHLENKNSYIRMLFVDYSSAFNTVIPHKLTHKLSTLGLHPTLCDWLLDFLTGRPQSVRISNRTSASITTYIGTPQGCVLSPILYTLFTHDCVASHKDNIILKFADDTAVIGHITGGDEAAYRREVTRLVSWCDDNNHILNTDKTKELIVDMRKERRPHRPLFIRELEVERVSSFKYLGVHISEDLTWSLNTKQLVRKAQQRLYFLRRLRRFGMSPVILSNFYNCVIESLLTSCITVWYSSLTVMDRKCLQRVVKTAEKITNSPLYSLQNIYNHRVQRKATSIIKDPTHPQHGLFKPLPSGRRYRSMMCKTSRLKNSFFPTAIRVLNQK</sequence>
<dbReference type="GeneTree" id="ENSGT01150000286927"/>
<dbReference type="InterPro" id="IPR051261">
    <property type="entry name" value="NLR"/>
</dbReference>
<dbReference type="Pfam" id="PF00078">
    <property type="entry name" value="RVT_1"/>
    <property type="match status" value="1"/>
</dbReference>
<dbReference type="PROSITE" id="PS50878">
    <property type="entry name" value="RT_POL"/>
    <property type="match status" value="1"/>
</dbReference>
<dbReference type="Gene3D" id="3.80.10.10">
    <property type="entry name" value="Ribonuclease Inhibitor"/>
    <property type="match status" value="2"/>
</dbReference>
<evidence type="ECO:0000259" key="8">
    <source>
        <dbReference type="PROSITE" id="PS50878"/>
    </source>
</evidence>
<dbReference type="InterPro" id="IPR000477">
    <property type="entry name" value="RT_dom"/>
</dbReference>
<evidence type="ECO:0000313" key="9">
    <source>
        <dbReference type="Ensembl" id="ENSPNAP00000043271.1"/>
    </source>
</evidence>
<keyword evidence="2" id="KW-0963">Cytoplasm</keyword>
<dbReference type="FunFam" id="3.40.50.300:FF:000210">
    <property type="entry name" value="Si:dkey-16p6.1"/>
    <property type="match status" value="1"/>
</dbReference>
<dbReference type="CDD" id="cd01650">
    <property type="entry name" value="RT_nLTR_like"/>
    <property type="match status" value="1"/>
</dbReference>
<dbReference type="SUPFAM" id="SSF52047">
    <property type="entry name" value="RNI-like"/>
    <property type="match status" value="1"/>
</dbReference>
<dbReference type="GO" id="GO:0005524">
    <property type="term" value="F:ATP binding"/>
    <property type="evidence" value="ECO:0007669"/>
    <property type="project" value="UniProtKB-KW"/>
</dbReference>
<keyword evidence="3" id="KW-0433">Leucine-rich repeat</keyword>
<reference evidence="9" key="2">
    <citation type="submission" date="2025-08" db="UniProtKB">
        <authorList>
            <consortium name="Ensembl"/>
        </authorList>
    </citation>
    <scope>IDENTIFICATION</scope>
</reference>
<evidence type="ECO:0000256" key="1">
    <source>
        <dbReference type="ARBA" id="ARBA00004496"/>
    </source>
</evidence>